<reference evidence="1" key="1">
    <citation type="submission" date="2021-02" db="EMBL/GenBank/DDBJ databases">
        <authorList>
            <person name="Nowell W R."/>
        </authorList>
    </citation>
    <scope>NUCLEOTIDE SEQUENCE</scope>
    <source>
        <strain evidence="1">Ploen Becks lab</strain>
    </source>
</reference>
<comment type="caution">
    <text evidence="1">The sequence shown here is derived from an EMBL/GenBank/DDBJ whole genome shotgun (WGS) entry which is preliminary data.</text>
</comment>
<sequence length="98" mass="10919">MAIYKSVVPVIDIGNVSFIVNTKKCGKGSIKCVATHADGKEAVVINEKLEEYIYRIKVLVKKTGPLHLHIDYVPPNSNIQLTSKSSKKIKSFNNYLKT</sequence>
<keyword evidence="2" id="KW-1185">Reference proteome</keyword>
<organism evidence="1 2">
    <name type="scientific">Brachionus calyciflorus</name>
    <dbReference type="NCBI Taxonomy" id="104777"/>
    <lineage>
        <taxon>Eukaryota</taxon>
        <taxon>Metazoa</taxon>
        <taxon>Spiralia</taxon>
        <taxon>Gnathifera</taxon>
        <taxon>Rotifera</taxon>
        <taxon>Eurotatoria</taxon>
        <taxon>Monogononta</taxon>
        <taxon>Pseudotrocha</taxon>
        <taxon>Ploima</taxon>
        <taxon>Brachionidae</taxon>
        <taxon>Brachionus</taxon>
    </lineage>
</organism>
<name>A0A813WEJ1_9BILA</name>
<accession>A0A813WEJ1</accession>
<gene>
    <name evidence="1" type="ORF">OXX778_LOCUS9233</name>
</gene>
<evidence type="ECO:0000313" key="1">
    <source>
        <dbReference type="EMBL" id="CAF0856743.1"/>
    </source>
</evidence>
<dbReference type="Proteomes" id="UP000663879">
    <property type="component" value="Unassembled WGS sequence"/>
</dbReference>
<proteinExistence type="predicted"/>
<dbReference type="EMBL" id="CAJNOC010001346">
    <property type="protein sequence ID" value="CAF0856743.1"/>
    <property type="molecule type" value="Genomic_DNA"/>
</dbReference>
<dbReference type="AlphaFoldDB" id="A0A813WEJ1"/>
<protein>
    <submittedName>
        <fullName evidence="1">Uncharacterized protein</fullName>
    </submittedName>
</protein>
<dbReference type="OrthoDB" id="10357569at2759"/>
<evidence type="ECO:0000313" key="2">
    <source>
        <dbReference type="Proteomes" id="UP000663879"/>
    </source>
</evidence>